<feature type="domain" description="Reverse transcriptase Ty1/copia-type" evidence="2">
    <location>
        <begin position="535"/>
        <end position="614"/>
    </location>
</feature>
<feature type="region of interest" description="Disordered" evidence="1">
    <location>
        <begin position="418"/>
        <end position="504"/>
    </location>
</feature>
<dbReference type="PANTHER" id="PTHR11439:SF487">
    <property type="entry name" value="RNA-DIRECTED DNA POLYMERASE"/>
    <property type="match status" value="1"/>
</dbReference>
<dbReference type="Pfam" id="PF07727">
    <property type="entry name" value="RVT_2"/>
    <property type="match status" value="1"/>
</dbReference>
<dbReference type="PANTHER" id="PTHR11439">
    <property type="entry name" value="GAG-POL-RELATED RETROTRANSPOSON"/>
    <property type="match status" value="1"/>
</dbReference>
<accession>A0AA88RWV1</accession>
<feature type="compositionally biased region" description="Low complexity" evidence="1">
    <location>
        <begin position="477"/>
        <end position="491"/>
    </location>
</feature>
<feature type="compositionally biased region" description="Polar residues" evidence="1">
    <location>
        <begin position="463"/>
        <end position="476"/>
    </location>
</feature>
<dbReference type="InterPro" id="IPR043502">
    <property type="entry name" value="DNA/RNA_pol_sf"/>
</dbReference>
<evidence type="ECO:0000313" key="3">
    <source>
        <dbReference type="EMBL" id="KAK2987311.1"/>
    </source>
</evidence>
<sequence>MIHALTAKNKIGFINGSIEQPSEKDQPTEYALWNQCNSMILSWLTHSVEPDLAKGVIHAKTAYQVWEDFKDQFSQKNAPAIYQIQKSLASFSQGTMTVSTYFTKLKGLWDELDTYRALPTCNQMKAHDEQREEDRLMQFLMGLHDTYNVVRTNILMMSPLPNVRQAYSLVIQEETQRQMTPESTEIFSIAAAIQRRGNNFSNKSKDKHCEHCNREDHTIESCRTLKFHCKYCDRKGHTEDRCKFKNGTWVSNNTGGQGNRHNTSQQRQRGFQGNAFHVANTTDSSQSTHGVHSQDTNSSPGLSADQLQQLAHALSMMTQNQKSPGNSDAYANAAGLSLSQNALNNSVFTKPWILDSGATDHITSDPTLFTQMNSSSIPSVNLPTGRDVKFSETIFPFMSATHPTSTLPYISPDFMDNWQSSPSLPTNIPSSQLQPTEPTTIQESTSSIQSPLAEPTAAEDISPNPTQPLTSSPPAQSTEPISTSSDSIIPSSPAPRQSLRPKQPPAWHRDYILSAQVNHPSTVPSSTPGTSFTAILIYVDDILLTGNDLQEIERLKKFLLKRFRIKDLGDLKYFLGIEFSRSKKGIFMSQRKYALDILQDSGLLGVRPDKFPMEQNLKLTPTDGILLSDQTKYRRLVGRLIYLTVTRPDIVYSVRTLSQFMHEPRKPHWDAAIRVLKYIKGNPGQGLLFPSTNNLALKAFCDSDWGGCRTTRRSVTGYCIFLGNSLVSWKSKKQANVSRSSAEAEYRAMANTCLELTWLRYILQDLRVPQVAPTQLFCDNQAALHIAANPVFHERTKHIEIDCHIVREKLQAGMIKPSYVPTRFQLADVFTKALGKDQFETLRNKLGLHDIHSPT</sequence>
<feature type="region of interest" description="Disordered" evidence="1">
    <location>
        <begin position="281"/>
        <end position="302"/>
    </location>
</feature>
<dbReference type="Pfam" id="PF14223">
    <property type="entry name" value="Retrotran_gag_2"/>
    <property type="match status" value="1"/>
</dbReference>
<dbReference type="Proteomes" id="UP001187471">
    <property type="component" value="Unassembled WGS sequence"/>
</dbReference>
<feature type="compositionally biased region" description="Polar residues" evidence="1">
    <location>
        <begin position="418"/>
        <end position="433"/>
    </location>
</feature>
<keyword evidence="4" id="KW-1185">Reference proteome</keyword>
<evidence type="ECO:0000313" key="4">
    <source>
        <dbReference type="Proteomes" id="UP001187471"/>
    </source>
</evidence>
<comment type="caution">
    <text evidence="3">The sequence shown here is derived from an EMBL/GenBank/DDBJ whole genome shotgun (WGS) entry which is preliminary data.</text>
</comment>
<feature type="region of interest" description="Disordered" evidence="1">
    <location>
        <begin position="244"/>
        <end position="269"/>
    </location>
</feature>
<dbReference type="AlphaFoldDB" id="A0AA88RWV1"/>
<evidence type="ECO:0000256" key="1">
    <source>
        <dbReference type="SAM" id="MobiDB-lite"/>
    </source>
</evidence>
<feature type="compositionally biased region" description="Polar residues" evidence="1">
    <location>
        <begin position="248"/>
        <end position="269"/>
    </location>
</feature>
<dbReference type="CDD" id="cd09272">
    <property type="entry name" value="RNase_HI_RT_Ty1"/>
    <property type="match status" value="1"/>
</dbReference>
<proteinExistence type="predicted"/>
<dbReference type="EMBL" id="JAVXUO010000991">
    <property type="protein sequence ID" value="KAK2987311.1"/>
    <property type="molecule type" value="Genomic_DNA"/>
</dbReference>
<gene>
    <name evidence="3" type="ORF">RJ640_006399</name>
</gene>
<organism evidence="3 4">
    <name type="scientific">Escallonia rubra</name>
    <dbReference type="NCBI Taxonomy" id="112253"/>
    <lineage>
        <taxon>Eukaryota</taxon>
        <taxon>Viridiplantae</taxon>
        <taxon>Streptophyta</taxon>
        <taxon>Embryophyta</taxon>
        <taxon>Tracheophyta</taxon>
        <taxon>Spermatophyta</taxon>
        <taxon>Magnoliopsida</taxon>
        <taxon>eudicotyledons</taxon>
        <taxon>Gunneridae</taxon>
        <taxon>Pentapetalae</taxon>
        <taxon>asterids</taxon>
        <taxon>campanulids</taxon>
        <taxon>Escalloniales</taxon>
        <taxon>Escalloniaceae</taxon>
        <taxon>Escallonia</taxon>
    </lineage>
</organism>
<feature type="compositionally biased region" description="Low complexity" evidence="1">
    <location>
        <begin position="434"/>
        <end position="451"/>
    </location>
</feature>
<evidence type="ECO:0000259" key="2">
    <source>
        <dbReference type="Pfam" id="PF07727"/>
    </source>
</evidence>
<dbReference type="InterPro" id="IPR013103">
    <property type="entry name" value="RVT_2"/>
</dbReference>
<name>A0AA88RWV1_9ASTE</name>
<dbReference type="SUPFAM" id="SSF56672">
    <property type="entry name" value="DNA/RNA polymerases"/>
    <property type="match status" value="1"/>
</dbReference>
<protein>
    <recommendedName>
        <fullName evidence="2">Reverse transcriptase Ty1/copia-type domain-containing protein</fullName>
    </recommendedName>
</protein>
<reference evidence="3" key="1">
    <citation type="submission" date="2022-12" db="EMBL/GenBank/DDBJ databases">
        <title>Draft genome assemblies for two species of Escallonia (Escalloniales).</title>
        <authorList>
            <person name="Chanderbali A."/>
            <person name="Dervinis C."/>
            <person name="Anghel I."/>
            <person name="Soltis D."/>
            <person name="Soltis P."/>
            <person name="Zapata F."/>
        </authorList>
    </citation>
    <scope>NUCLEOTIDE SEQUENCE</scope>
    <source>
        <strain evidence="3">UCBG92.1500</strain>
        <tissue evidence="3">Leaf</tissue>
    </source>
</reference>